<organism evidence="4 5">
    <name type="scientific">Blastococcus tunisiensis</name>
    <dbReference type="NCBI Taxonomy" id="1798228"/>
    <lineage>
        <taxon>Bacteria</taxon>
        <taxon>Bacillati</taxon>
        <taxon>Actinomycetota</taxon>
        <taxon>Actinomycetes</taxon>
        <taxon>Geodermatophilales</taxon>
        <taxon>Geodermatophilaceae</taxon>
        <taxon>Blastococcus</taxon>
    </lineage>
</organism>
<dbReference type="GO" id="GO:0003824">
    <property type="term" value="F:catalytic activity"/>
    <property type="evidence" value="ECO:0007669"/>
    <property type="project" value="InterPro"/>
</dbReference>
<evidence type="ECO:0000313" key="4">
    <source>
        <dbReference type="EMBL" id="SFF01619.1"/>
    </source>
</evidence>
<dbReference type="Proteomes" id="UP000198589">
    <property type="component" value="Unassembled WGS sequence"/>
</dbReference>
<dbReference type="PANTHER" id="PTHR11895">
    <property type="entry name" value="TRANSAMIDASE"/>
    <property type="match status" value="1"/>
</dbReference>
<protein>
    <submittedName>
        <fullName evidence="4">Amidase</fullName>
    </submittedName>
</protein>
<dbReference type="AlphaFoldDB" id="A0A1I2F9J1"/>
<name>A0A1I2F9J1_9ACTN</name>
<dbReference type="EMBL" id="FOND01000008">
    <property type="protein sequence ID" value="SFF01619.1"/>
    <property type="molecule type" value="Genomic_DNA"/>
</dbReference>
<dbReference type="InterPro" id="IPR036928">
    <property type="entry name" value="AS_sf"/>
</dbReference>
<evidence type="ECO:0000256" key="1">
    <source>
        <dbReference type="ARBA" id="ARBA00009199"/>
    </source>
</evidence>
<feature type="region of interest" description="Disordered" evidence="2">
    <location>
        <begin position="125"/>
        <end position="152"/>
    </location>
</feature>
<gene>
    <name evidence="4" type="ORF">SAMN05216574_10831</name>
</gene>
<dbReference type="RefSeq" id="WP_175527243.1">
    <property type="nucleotide sequence ID" value="NZ_FOND01000008.1"/>
</dbReference>
<evidence type="ECO:0000313" key="5">
    <source>
        <dbReference type="Proteomes" id="UP000198589"/>
    </source>
</evidence>
<dbReference type="PROSITE" id="PS00571">
    <property type="entry name" value="AMIDASES"/>
    <property type="match status" value="1"/>
</dbReference>
<sequence>MELLDGSVAELAAAVRSGAAGAREVVEAAVRRIEERDPAVGAVVAVDPGPGLRRLEREGRPRGPLAGLPLLLKDLHAESADLPLSRGSRLFAGLPPLGTATVVARLVDAGAVVVGRTSSPELGLNITTEPELYGPTRNPWDPDRSAGGSSGGAAAAVAAGMVPAAHASDSGGSIRIPAAWCGLVGLKPSRGRNPMGPFRVDDWAGMSHEHAVTRTVGDSALVLSVTAGPAPGEPFSLPGMPAEIVPPRRLRVGVLTEAPGGGGVDPSYVAGVRSCAADLEALGHELVDLPPLDRAADVGPLLGRVVAGHLAAAVAEAEAGTGRVASRETLEEAVLDLLERGRRMTAVDVVQAQLALRGLAHALAAALGGVDVVLSPTTALPAPRIGELHTRRPARELFADIFRISPFAGVFNVTGGPALSLPWGTDGTGMPIGVMLGAAPGSDALVLGLAAALERTRPELVPLRP</sequence>
<dbReference type="InterPro" id="IPR023631">
    <property type="entry name" value="Amidase_dom"/>
</dbReference>
<accession>A0A1I2F9J1</accession>
<proteinExistence type="inferred from homology"/>
<dbReference type="SUPFAM" id="SSF75304">
    <property type="entry name" value="Amidase signature (AS) enzymes"/>
    <property type="match status" value="1"/>
</dbReference>
<dbReference type="Gene3D" id="3.90.1300.10">
    <property type="entry name" value="Amidase signature (AS) domain"/>
    <property type="match status" value="1"/>
</dbReference>
<keyword evidence="5" id="KW-1185">Reference proteome</keyword>
<evidence type="ECO:0000256" key="2">
    <source>
        <dbReference type="SAM" id="MobiDB-lite"/>
    </source>
</evidence>
<dbReference type="STRING" id="1798228.SAMN05216574_10831"/>
<evidence type="ECO:0000259" key="3">
    <source>
        <dbReference type="Pfam" id="PF01425"/>
    </source>
</evidence>
<dbReference type="InterPro" id="IPR000120">
    <property type="entry name" value="Amidase"/>
</dbReference>
<comment type="similarity">
    <text evidence="1">Belongs to the amidase family.</text>
</comment>
<dbReference type="PANTHER" id="PTHR11895:SF7">
    <property type="entry name" value="GLUTAMYL-TRNA(GLN) AMIDOTRANSFERASE SUBUNIT A, MITOCHONDRIAL"/>
    <property type="match status" value="1"/>
</dbReference>
<reference evidence="5" key="1">
    <citation type="submission" date="2016-10" db="EMBL/GenBank/DDBJ databases">
        <authorList>
            <person name="Varghese N."/>
            <person name="Submissions S."/>
        </authorList>
    </citation>
    <scope>NUCLEOTIDE SEQUENCE [LARGE SCALE GENOMIC DNA]</scope>
    <source>
        <strain evidence="5">DSM 46838</strain>
    </source>
</reference>
<dbReference type="Pfam" id="PF01425">
    <property type="entry name" value="Amidase"/>
    <property type="match status" value="1"/>
</dbReference>
<dbReference type="InterPro" id="IPR020556">
    <property type="entry name" value="Amidase_CS"/>
</dbReference>
<feature type="domain" description="Amidase" evidence="3">
    <location>
        <begin position="24"/>
        <end position="447"/>
    </location>
</feature>